<accession>A0AAE0BF77</accession>
<name>A0AAE0BF77_9CHLO</name>
<evidence type="ECO:0000313" key="1">
    <source>
        <dbReference type="EMBL" id="KAK3235381.1"/>
    </source>
</evidence>
<proteinExistence type="predicted"/>
<keyword evidence="2" id="KW-1185">Reference proteome</keyword>
<evidence type="ECO:0000313" key="2">
    <source>
        <dbReference type="Proteomes" id="UP001190700"/>
    </source>
</evidence>
<gene>
    <name evidence="1" type="ORF">CYMTET_54412</name>
</gene>
<protein>
    <submittedName>
        <fullName evidence="1">Uncharacterized protein</fullName>
    </submittedName>
</protein>
<organism evidence="1 2">
    <name type="scientific">Cymbomonas tetramitiformis</name>
    <dbReference type="NCBI Taxonomy" id="36881"/>
    <lineage>
        <taxon>Eukaryota</taxon>
        <taxon>Viridiplantae</taxon>
        <taxon>Chlorophyta</taxon>
        <taxon>Pyramimonadophyceae</taxon>
        <taxon>Pyramimonadales</taxon>
        <taxon>Pyramimonadaceae</taxon>
        <taxon>Cymbomonas</taxon>
    </lineage>
</organism>
<dbReference type="Proteomes" id="UP001190700">
    <property type="component" value="Unassembled WGS sequence"/>
</dbReference>
<dbReference type="EMBL" id="LGRX02035303">
    <property type="protein sequence ID" value="KAK3235381.1"/>
    <property type="molecule type" value="Genomic_DNA"/>
</dbReference>
<dbReference type="AlphaFoldDB" id="A0AAE0BF77"/>
<comment type="caution">
    <text evidence="1">The sequence shown here is derived from an EMBL/GenBank/DDBJ whole genome shotgun (WGS) entry which is preliminary data.</text>
</comment>
<sequence>MGRIDGAYALGHTHGAYPWAIRTQGRKAERACEAQDRVWLRGTRRSVGAGRNTEKCAGRKAGVVARRKAECGCGAQDRMCCGVQGGVWLRAQGECAYGAQRRVCSGAQIRISGIFEIHKYFCAV</sequence>
<reference evidence="1 2" key="1">
    <citation type="journal article" date="2015" name="Genome Biol. Evol.">
        <title>Comparative Genomics of a Bacterivorous Green Alga Reveals Evolutionary Causalities and Consequences of Phago-Mixotrophic Mode of Nutrition.</title>
        <authorList>
            <person name="Burns J.A."/>
            <person name="Paasch A."/>
            <person name="Narechania A."/>
            <person name="Kim E."/>
        </authorList>
    </citation>
    <scope>NUCLEOTIDE SEQUENCE [LARGE SCALE GENOMIC DNA]</scope>
    <source>
        <strain evidence="1 2">PLY_AMNH</strain>
    </source>
</reference>